<proteinExistence type="predicted"/>
<organism evidence="2 3">
    <name type="scientific">Diploptera punctata</name>
    <name type="common">Pacific beetle cockroach</name>
    <dbReference type="NCBI Taxonomy" id="6984"/>
    <lineage>
        <taxon>Eukaryota</taxon>
        <taxon>Metazoa</taxon>
        <taxon>Ecdysozoa</taxon>
        <taxon>Arthropoda</taxon>
        <taxon>Hexapoda</taxon>
        <taxon>Insecta</taxon>
        <taxon>Pterygota</taxon>
        <taxon>Neoptera</taxon>
        <taxon>Polyneoptera</taxon>
        <taxon>Dictyoptera</taxon>
        <taxon>Blattodea</taxon>
        <taxon>Blaberoidea</taxon>
        <taxon>Blaberidae</taxon>
        <taxon>Diplopterinae</taxon>
        <taxon>Diploptera</taxon>
    </lineage>
</organism>
<feature type="non-terminal residue" evidence="2">
    <location>
        <position position="69"/>
    </location>
</feature>
<evidence type="ECO:0000256" key="1">
    <source>
        <dbReference type="SAM" id="Phobius"/>
    </source>
</evidence>
<protein>
    <submittedName>
        <fullName evidence="2">Uncharacterized protein</fullName>
    </submittedName>
</protein>
<keyword evidence="1" id="KW-0812">Transmembrane</keyword>
<dbReference type="EMBL" id="JASPKZ010008902">
    <property type="protein sequence ID" value="KAJ9578183.1"/>
    <property type="molecule type" value="Genomic_DNA"/>
</dbReference>
<feature type="transmembrane region" description="Helical" evidence="1">
    <location>
        <begin position="22"/>
        <end position="47"/>
    </location>
</feature>
<sequence length="69" mass="8168">SRSFSLSNTNNVSQMLTDFNKNFAHCVHVFSVYFIFNIINFVCLRIFMFDSDTVVQMTFVHFLIWTVMT</sequence>
<dbReference type="AlphaFoldDB" id="A0AAD7ZDX5"/>
<keyword evidence="1" id="KW-1133">Transmembrane helix</keyword>
<gene>
    <name evidence="2" type="ORF">L9F63_005572</name>
</gene>
<feature type="non-terminal residue" evidence="2">
    <location>
        <position position="1"/>
    </location>
</feature>
<comment type="caution">
    <text evidence="2">The sequence shown here is derived from an EMBL/GenBank/DDBJ whole genome shotgun (WGS) entry which is preliminary data.</text>
</comment>
<accession>A0AAD7ZDX5</accession>
<reference evidence="2" key="1">
    <citation type="journal article" date="2023" name="IScience">
        <title>Live-bearing cockroach genome reveals convergent evolutionary mechanisms linked to viviparity in insects and beyond.</title>
        <authorList>
            <person name="Fouks B."/>
            <person name="Harrison M.C."/>
            <person name="Mikhailova A.A."/>
            <person name="Marchal E."/>
            <person name="English S."/>
            <person name="Carruthers M."/>
            <person name="Jennings E.C."/>
            <person name="Chiamaka E.L."/>
            <person name="Frigard R.A."/>
            <person name="Pippel M."/>
            <person name="Attardo G.M."/>
            <person name="Benoit J.B."/>
            <person name="Bornberg-Bauer E."/>
            <person name="Tobe S.S."/>
        </authorList>
    </citation>
    <scope>NUCLEOTIDE SEQUENCE</scope>
    <source>
        <strain evidence="2">Stay&amp;Tobe</strain>
    </source>
</reference>
<evidence type="ECO:0000313" key="2">
    <source>
        <dbReference type="EMBL" id="KAJ9578183.1"/>
    </source>
</evidence>
<evidence type="ECO:0000313" key="3">
    <source>
        <dbReference type="Proteomes" id="UP001233999"/>
    </source>
</evidence>
<keyword evidence="1" id="KW-0472">Membrane</keyword>
<reference evidence="2" key="2">
    <citation type="submission" date="2023-05" db="EMBL/GenBank/DDBJ databases">
        <authorList>
            <person name="Fouks B."/>
        </authorList>
    </citation>
    <scope>NUCLEOTIDE SEQUENCE</scope>
    <source>
        <strain evidence="2">Stay&amp;Tobe</strain>
        <tissue evidence="2">Testes</tissue>
    </source>
</reference>
<name>A0AAD7ZDX5_DIPPU</name>
<keyword evidence="3" id="KW-1185">Reference proteome</keyword>
<dbReference type="Proteomes" id="UP001233999">
    <property type="component" value="Unassembled WGS sequence"/>
</dbReference>